<evidence type="ECO:0000256" key="1">
    <source>
        <dbReference type="SAM" id="MobiDB-lite"/>
    </source>
</evidence>
<reference evidence="2" key="1">
    <citation type="journal article" date="2020" name="Fungal Divers.">
        <title>Resolving the Mortierellaceae phylogeny through synthesis of multi-gene phylogenetics and phylogenomics.</title>
        <authorList>
            <person name="Vandepol N."/>
            <person name="Liber J."/>
            <person name="Desiro A."/>
            <person name="Na H."/>
            <person name="Kennedy M."/>
            <person name="Barry K."/>
            <person name="Grigoriev I.V."/>
            <person name="Miller A.N."/>
            <person name="O'Donnell K."/>
            <person name="Stajich J.E."/>
            <person name="Bonito G."/>
        </authorList>
    </citation>
    <scope>NUCLEOTIDE SEQUENCE</scope>
    <source>
        <strain evidence="2">NRRL 6426</strain>
    </source>
</reference>
<protein>
    <submittedName>
        <fullName evidence="2">Uncharacterized protein</fullName>
    </submittedName>
</protein>
<feature type="compositionally biased region" description="Polar residues" evidence="1">
    <location>
        <begin position="1"/>
        <end position="10"/>
    </location>
</feature>
<dbReference type="EMBL" id="JAAAUQ010001711">
    <property type="protein sequence ID" value="KAF9135373.1"/>
    <property type="molecule type" value="Genomic_DNA"/>
</dbReference>
<evidence type="ECO:0000313" key="2">
    <source>
        <dbReference type="EMBL" id="KAF9135373.1"/>
    </source>
</evidence>
<accession>A0A9P5RLU4</accession>
<name>A0A9P5RLU4_9FUNG</name>
<dbReference type="Proteomes" id="UP000748756">
    <property type="component" value="Unassembled WGS sequence"/>
</dbReference>
<keyword evidence="3" id="KW-1185">Reference proteome</keyword>
<comment type="caution">
    <text evidence="2">The sequence shown here is derived from an EMBL/GenBank/DDBJ whole genome shotgun (WGS) entry which is preliminary data.</text>
</comment>
<gene>
    <name evidence="2" type="ORF">BG015_003290</name>
</gene>
<proteinExistence type="predicted"/>
<feature type="non-terminal residue" evidence="2">
    <location>
        <position position="1"/>
    </location>
</feature>
<feature type="region of interest" description="Disordered" evidence="1">
    <location>
        <begin position="1"/>
        <end position="56"/>
    </location>
</feature>
<evidence type="ECO:0000313" key="3">
    <source>
        <dbReference type="Proteomes" id="UP000748756"/>
    </source>
</evidence>
<organism evidence="2 3">
    <name type="scientific">Linnemannia schmuckeri</name>
    <dbReference type="NCBI Taxonomy" id="64567"/>
    <lineage>
        <taxon>Eukaryota</taxon>
        <taxon>Fungi</taxon>
        <taxon>Fungi incertae sedis</taxon>
        <taxon>Mucoromycota</taxon>
        <taxon>Mortierellomycotina</taxon>
        <taxon>Mortierellomycetes</taxon>
        <taxon>Mortierellales</taxon>
        <taxon>Mortierellaceae</taxon>
        <taxon>Linnemannia</taxon>
    </lineage>
</organism>
<dbReference type="AlphaFoldDB" id="A0A9P5RLU4"/>
<sequence>TWSLQPSQTAHIYPQRRSLRIPISKDKDFPRTNSMPDGAGKIKVPASENEHTGEED</sequence>